<sequence>MKECENPIEFFSEFITCETIRLTNNLPDIEQILSIIVDPQIIHFKIINTMEGQSCEGQKLTGKKVVMELLIKQKILYVSNLPEQSLHIVENDFYQSAYLVIPCKIEGMDVEILHEHKRLDPSITIENISTRKLNNRCIFKSITLLVQLKYIPTYELCYAVHQDYFYSNLFICYENGSHEYKLTSYDHSKVINPQWSPSGCFISFISNHSGKYLLYIFDIKTESIRKLCVPDKIKCITSFCWTPDSKNIIFSGIINSNINKELFFINVDNLKCNQLTNGNSLMKSYKPKSSPKESKIAFLRSIYDKTHLYITDFNGTDFKQVTFLGNIKDFDWSKDGEYITYICNTDDTSYDICIINLNTLETSTIVHYTYLGEKKKICFSPDNKSIAFIGSDYLTEDIFIYDLQKKAVTNITNNECNTKISDFAWKIDSSKIYYSKCLFNHCNICSVVLDTQNKYELTNSTASYIELNYRPKVV</sequence>
<organism evidence="2 3">
    <name type="scientific">Clostridium aestuarii</name>
    <dbReference type="NCBI Taxonomy" id="338193"/>
    <lineage>
        <taxon>Bacteria</taxon>
        <taxon>Bacillati</taxon>
        <taxon>Bacillota</taxon>
        <taxon>Clostridia</taxon>
        <taxon>Eubacteriales</taxon>
        <taxon>Clostridiaceae</taxon>
        <taxon>Clostridium</taxon>
    </lineage>
</organism>
<dbReference type="Gene3D" id="2.130.10.10">
    <property type="entry name" value="YVTN repeat-like/Quinoprotein amine dehydrogenase"/>
    <property type="match status" value="1"/>
</dbReference>
<dbReference type="PANTHER" id="PTHR36842:SF1">
    <property type="entry name" value="PROTEIN TOLB"/>
    <property type="match status" value="1"/>
</dbReference>
<proteinExistence type="predicted"/>
<dbReference type="Pfam" id="PF08662">
    <property type="entry name" value="eIF2A"/>
    <property type="match status" value="1"/>
</dbReference>
<accession>A0ABT4CXT3</accession>
<evidence type="ECO:0000259" key="1">
    <source>
        <dbReference type="Pfam" id="PF08662"/>
    </source>
</evidence>
<reference evidence="2" key="1">
    <citation type="submission" date="2022-12" db="EMBL/GenBank/DDBJ databases">
        <authorList>
            <person name="Wang J."/>
        </authorList>
    </citation>
    <scope>NUCLEOTIDE SEQUENCE</scope>
    <source>
        <strain evidence="2">HY-45-18</strain>
    </source>
</reference>
<evidence type="ECO:0000313" key="3">
    <source>
        <dbReference type="Proteomes" id="UP001078443"/>
    </source>
</evidence>
<gene>
    <name evidence="2" type="ORF">OW763_02230</name>
</gene>
<dbReference type="SUPFAM" id="SSF82171">
    <property type="entry name" value="DPP6 N-terminal domain-like"/>
    <property type="match status" value="1"/>
</dbReference>
<feature type="domain" description="Translation initiation factor beta propellor-like" evidence="1">
    <location>
        <begin position="300"/>
        <end position="429"/>
    </location>
</feature>
<dbReference type="InterPro" id="IPR013979">
    <property type="entry name" value="TIF_beta_prop-like"/>
</dbReference>
<dbReference type="InterPro" id="IPR015943">
    <property type="entry name" value="WD40/YVTN_repeat-like_dom_sf"/>
</dbReference>
<dbReference type="PANTHER" id="PTHR36842">
    <property type="entry name" value="PROTEIN TOLB HOMOLOG"/>
    <property type="match status" value="1"/>
</dbReference>
<evidence type="ECO:0000313" key="2">
    <source>
        <dbReference type="EMBL" id="MCY6483172.1"/>
    </source>
</evidence>
<dbReference type="Gene3D" id="2.120.10.30">
    <property type="entry name" value="TolB, C-terminal domain"/>
    <property type="match status" value="1"/>
</dbReference>
<dbReference type="InterPro" id="IPR011042">
    <property type="entry name" value="6-blade_b-propeller_TolB-like"/>
</dbReference>
<keyword evidence="3" id="KW-1185">Reference proteome</keyword>
<dbReference type="EMBL" id="JAPQER010000001">
    <property type="protein sequence ID" value="MCY6483172.1"/>
    <property type="molecule type" value="Genomic_DNA"/>
</dbReference>
<name>A0ABT4CXT3_9CLOT</name>
<comment type="caution">
    <text evidence="2">The sequence shown here is derived from an EMBL/GenBank/DDBJ whole genome shotgun (WGS) entry which is preliminary data.</text>
</comment>
<dbReference type="Proteomes" id="UP001078443">
    <property type="component" value="Unassembled WGS sequence"/>
</dbReference>
<protein>
    <recommendedName>
        <fullName evidence="1">Translation initiation factor beta propellor-like domain-containing protein</fullName>
    </recommendedName>
</protein>
<dbReference type="RefSeq" id="WP_268039429.1">
    <property type="nucleotide sequence ID" value="NZ_JAPQER010000001.1"/>
</dbReference>